<reference evidence="1" key="2">
    <citation type="journal article" date="2015" name="Fish Shellfish Immunol.">
        <title>Early steps in the European eel (Anguilla anguilla)-Vibrio vulnificus interaction in the gills: Role of the RtxA13 toxin.</title>
        <authorList>
            <person name="Callol A."/>
            <person name="Pajuelo D."/>
            <person name="Ebbesson L."/>
            <person name="Teles M."/>
            <person name="MacKenzie S."/>
            <person name="Amaro C."/>
        </authorList>
    </citation>
    <scope>NUCLEOTIDE SEQUENCE</scope>
</reference>
<dbReference type="EMBL" id="GBXM01071349">
    <property type="protein sequence ID" value="JAH37228.1"/>
    <property type="molecule type" value="Transcribed_RNA"/>
</dbReference>
<proteinExistence type="predicted"/>
<reference evidence="1" key="1">
    <citation type="submission" date="2014-11" db="EMBL/GenBank/DDBJ databases">
        <authorList>
            <person name="Amaro Gonzalez C."/>
        </authorList>
    </citation>
    <scope>NUCLEOTIDE SEQUENCE</scope>
</reference>
<name>A0A0E9S9Q3_ANGAN</name>
<organism evidence="1">
    <name type="scientific">Anguilla anguilla</name>
    <name type="common">European freshwater eel</name>
    <name type="synonym">Muraena anguilla</name>
    <dbReference type="NCBI Taxonomy" id="7936"/>
    <lineage>
        <taxon>Eukaryota</taxon>
        <taxon>Metazoa</taxon>
        <taxon>Chordata</taxon>
        <taxon>Craniata</taxon>
        <taxon>Vertebrata</taxon>
        <taxon>Euteleostomi</taxon>
        <taxon>Actinopterygii</taxon>
        <taxon>Neopterygii</taxon>
        <taxon>Teleostei</taxon>
        <taxon>Anguilliformes</taxon>
        <taxon>Anguillidae</taxon>
        <taxon>Anguilla</taxon>
    </lineage>
</organism>
<evidence type="ECO:0000313" key="1">
    <source>
        <dbReference type="EMBL" id="JAH37228.1"/>
    </source>
</evidence>
<dbReference type="AlphaFoldDB" id="A0A0E9S9Q3"/>
<sequence length="32" mass="3749">MVQMEILIVCAFKMLLRIVYISQKEIVKPVVL</sequence>
<accession>A0A0E9S9Q3</accession>
<protein>
    <submittedName>
        <fullName evidence="1">Uncharacterized protein</fullName>
    </submittedName>
</protein>